<keyword evidence="2" id="KW-0238">DNA-binding</keyword>
<dbReference type="SUPFAM" id="SSF46894">
    <property type="entry name" value="C-terminal effector domain of the bipartite response regulators"/>
    <property type="match status" value="1"/>
</dbReference>
<sequence length="236" mass="24888">MNQPGTTSTEAPGAATGPAIRVMVVDDHPMWRDAVARDLDAAGCEVVATAGDGPQAVRRAKATGPQVLVLDLNLPGMPGVEVCKELVGTLPGLRVLVLSASGEHADVLEAVKSGATGYLVKSASTAELIDAVRRTAVGDAVFTPGLAGLVLGEYRRLASEPAPTAPDEPSAPRLTDRETEVLRLVAKGLSYKQIAERLVISHRTVQNHVQNTLGKLQLHNRVELVRYAIERGLDDA</sequence>
<name>A0ABN1UWV9_9ACTN</name>
<dbReference type="InterPro" id="IPR016032">
    <property type="entry name" value="Sig_transdc_resp-reg_C-effctor"/>
</dbReference>
<dbReference type="InterPro" id="IPR058245">
    <property type="entry name" value="NreC/VraR/RcsB-like_REC"/>
</dbReference>
<dbReference type="PROSITE" id="PS50110">
    <property type="entry name" value="RESPONSE_REGULATORY"/>
    <property type="match status" value="1"/>
</dbReference>
<dbReference type="InterPro" id="IPR039420">
    <property type="entry name" value="WalR-like"/>
</dbReference>
<keyword evidence="1 3" id="KW-0597">Phosphoprotein</keyword>
<dbReference type="EMBL" id="BAAAKV010000032">
    <property type="protein sequence ID" value="GAA1176880.1"/>
    <property type="molecule type" value="Genomic_DNA"/>
</dbReference>
<dbReference type="InterPro" id="IPR000792">
    <property type="entry name" value="Tscrpt_reg_LuxR_C"/>
</dbReference>
<feature type="modified residue" description="4-aspartylphosphate" evidence="3">
    <location>
        <position position="71"/>
    </location>
</feature>
<evidence type="ECO:0000256" key="3">
    <source>
        <dbReference type="PROSITE-ProRule" id="PRU00169"/>
    </source>
</evidence>
<dbReference type="SMART" id="SM00421">
    <property type="entry name" value="HTH_LUXR"/>
    <property type="match status" value="1"/>
</dbReference>
<dbReference type="CDD" id="cd17535">
    <property type="entry name" value="REC_NarL-like"/>
    <property type="match status" value="1"/>
</dbReference>
<accession>A0ABN1UWV9</accession>
<dbReference type="PRINTS" id="PR00038">
    <property type="entry name" value="HTHLUXR"/>
</dbReference>
<proteinExistence type="predicted"/>
<evidence type="ECO:0000256" key="1">
    <source>
        <dbReference type="ARBA" id="ARBA00022553"/>
    </source>
</evidence>
<protein>
    <submittedName>
        <fullName evidence="6">Response regulator transcription factor</fullName>
    </submittedName>
</protein>
<dbReference type="Pfam" id="PF00072">
    <property type="entry name" value="Response_reg"/>
    <property type="match status" value="1"/>
</dbReference>
<comment type="caution">
    <text evidence="6">The sequence shown here is derived from an EMBL/GenBank/DDBJ whole genome shotgun (WGS) entry which is preliminary data.</text>
</comment>
<dbReference type="InterPro" id="IPR011006">
    <property type="entry name" value="CheY-like_superfamily"/>
</dbReference>
<feature type="domain" description="HTH luxR-type" evidence="4">
    <location>
        <begin position="167"/>
        <end position="232"/>
    </location>
</feature>
<keyword evidence="7" id="KW-1185">Reference proteome</keyword>
<feature type="domain" description="Response regulatory" evidence="5">
    <location>
        <begin position="21"/>
        <end position="136"/>
    </location>
</feature>
<dbReference type="CDD" id="cd06170">
    <property type="entry name" value="LuxR_C_like"/>
    <property type="match status" value="1"/>
</dbReference>
<reference evidence="6 7" key="1">
    <citation type="journal article" date="2019" name="Int. J. Syst. Evol. Microbiol.">
        <title>The Global Catalogue of Microorganisms (GCM) 10K type strain sequencing project: providing services to taxonomists for standard genome sequencing and annotation.</title>
        <authorList>
            <consortium name="The Broad Institute Genomics Platform"/>
            <consortium name="The Broad Institute Genome Sequencing Center for Infectious Disease"/>
            <person name="Wu L."/>
            <person name="Ma J."/>
        </authorList>
    </citation>
    <scope>NUCLEOTIDE SEQUENCE [LARGE SCALE GENOMIC DNA]</scope>
    <source>
        <strain evidence="6 7">JCM 12696</strain>
    </source>
</reference>
<evidence type="ECO:0000313" key="7">
    <source>
        <dbReference type="Proteomes" id="UP001501371"/>
    </source>
</evidence>
<dbReference type="Proteomes" id="UP001501371">
    <property type="component" value="Unassembled WGS sequence"/>
</dbReference>
<dbReference type="SMART" id="SM00448">
    <property type="entry name" value="REC"/>
    <property type="match status" value="1"/>
</dbReference>
<dbReference type="SUPFAM" id="SSF52172">
    <property type="entry name" value="CheY-like"/>
    <property type="match status" value="1"/>
</dbReference>
<dbReference type="Pfam" id="PF00196">
    <property type="entry name" value="GerE"/>
    <property type="match status" value="1"/>
</dbReference>
<dbReference type="PROSITE" id="PS00622">
    <property type="entry name" value="HTH_LUXR_1"/>
    <property type="match status" value="1"/>
</dbReference>
<evidence type="ECO:0000259" key="5">
    <source>
        <dbReference type="PROSITE" id="PS50110"/>
    </source>
</evidence>
<evidence type="ECO:0000259" key="4">
    <source>
        <dbReference type="PROSITE" id="PS50043"/>
    </source>
</evidence>
<gene>
    <name evidence="6" type="ORF">GCM10009654_37690</name>
</gene>
<dbReference type="PANTHER" id="PTHR43214">
    <property type="entry name" value="TWO-COMPONENT RESPONSE REGULATOR"/>
    <property type="match status" value="1"/>
</dbReference>
<organism evidence="6 7">
    <name type="scientific">Streptomyces hebeiensis</name>
    <dbReference type="NCBI Taxonomy" id="229486"/>
    <lineage>
        <taxon>Bacteria</taxon>
        <taxon>Bacillati</taxon>
        <taxon>Actinomycetota</taxon>
        <taxon>Actinomycetes</taxon>
        <taxon>Kitasatosporales</taxon>
        <taxon>Streptomycetaceae</taxon>
        <taxon>Streptomyces</taxon>
    </lineage>
</organism>
<evidence type="ECO:0000256" key="2">
    <source>
        <dbReference type="ARBA" id="ARBA00023125"/>
    </source>
</evidence>
<dbReference type="RefSeq" id="WP_344277754.1">
    <property type="nucleotide sequence ID" value="NZ_BAAAKV010000032.1"/>
</dbReference>
<dbReference type="PROSITE" id="PS50043">
    <property type="entry name" value="HTH_LUXR_2"/>
    <property type="match status" value="1"/>
</dbReference>
<dbReference type="Gene3D" id="3.40.50.2300">
    <property type="match status" value="1"/>
</dbReference>
<dbReference type="InterPro" id="IPR001789">
    <property type="entry name" value="Sig_transdc_resp-reg_receiver"/>
</dbReference>
<evidence type="ECO:0000313" key="6">
    <source>
        <dbReference type="EMBL" id="GAA1176880.1"/>
    </source>
</evidence>